<dbReference type="GO" id="GO:0019805">
    <property type="term" value="P:quinolinate biosynthetic process"/>
    <property type="evidence" value="ECO:0007669"/>
    <property type="project" value="UniProtKB-UniRule"/>
</dbReference>
<evidence type="ECO:0000256" key="2">
    <source>
        <dbReference type="ARBA" id="ARBA00002752"/>
    </source>
</evidence>
<feature type="binding site" evidence="10">
    <location>
        <position position="67"/>
    </location>
    <ligand>
        <name>O2</name>
        <dbReference type="ChEBI" id="CHEBI:15379"/>
    </ligand>
</feature>
<evidence type="ECO:0000256" key="3">
    <source>
        <dbReference type="ARBA" id="ARBA00022490"/>
    </source>
</evidence>
<evidence type="ECO:0000313" key="13">
    <source>
        <dbReference type="RefSeq" id="XP_035685507.1"/>
    </source>
</evidence>
<feature type="region of interest" description="Domain B" evidence="10">
    <location>
        <begin position="241"/>
        <end position="308"/>
    </location>
</feature>
<dbReference type="CDD" id="cd06123">
    <property type="entry name" value="cupin_HAO"/>
    <property type="match status" value="1"/>
</dbReference>
<dbReference type="SUPFAM" id="SSF51182">
    <property type="entry name" value="RmlC-like cupins"/>
    <property type="match status" value="2"/>
</dbReference>
<keyword evidence="7 10" id="KW-0560">Oxidoreductase</keyword>
<feature type="binding site" evidence="10">
    <location>
        <position position="77"/>
    </location>
    <ligand>
        <name>Fe cation</name>
        <dbReference type="ChEBI" id="CHEBI:24875"/>
        <note>catalytic</note>
    </ligand>
</feature>
<evidence type="ECO:0000256" key="4">
    <source>
        <dbReference type="ARBA" id="ARBA00022642"/>
    </source>
</evidence>
<comment type="catalytic activity">
    <reaction evidence="9 10">
        <text>3-hydroxyanthranilate + O2 = (2Z,4Z)-2-amino-3-carboxymuconate 6-semialdehyde</text>
        <dbReference type="Rhea" id="RHEA:17953"/>
        <dbReference type="ChEBI" id="CHEBI:15379"/>
        <dbReference type="ChEBI" id="CHEBI:36559"/>
        <dbReference type="ChEBI" id="CHEBI:77612"/>
        <dbReference type="EC" id="1.13.11.6"/>
    </reaction>
</comment>
<dbReference type="AlphaFoldDB" id="A0A9J7LMB6"/>
<dbReference type="GO" id="GO:0043420">
    <property type="term" value="P:anthranilate metabolic process"/>
    <property type="evidence" value="ECO:0007669"/>
    <property type="project" value="UniProtKB-UniRule"/>
</dbReference>
<dbReference type="InterPro" id="IPR010329">
    <property type="entry name" value="3hydroanth_dOase"/>
</dbReference>
<feature type="region of interest" description="Domain A (catalytic)" evidence="10">
    <location>
        <begin position="1"/>
        <end position="241"/>
    </location>
</feature>
<dbReference type="GO" id="GO:0006569">
    <property type="term" value="P:L-tryptophan catabolic process"/>
    <property type="evidence" value="ECO:0007669"/>
    <property type="project" value="UniProtKB-UniRule"/>
</dbReference>
<dbReference type="InterPro" id="IPR014710">
    <property type="entry name" value="RmlC-like_jellyroll"/>
</dbReference>
<comment type="function">
    <text evidence="2 10">Catalyzes the oxidative ring opening of 3-hydroxyanthranilate to 2-amino-3-carboxymuconate semialdehyde, which spontaneously cyclizes to quinolinate.</text>
</comment>
<evidence type="ECO:0000256" key="5">
    <source>
        <dbReference type="ARBA" id="ARBA00022723"/>
    </source>
</evidence>
<accession>A0A9J7LMB6</accession>
<keyword evidence="6 10" id="KW-0223">Dioxygenase</keyword>
<feature type="region of interest" description="Disordered" evidence="11">
    <location>
        <begin position="1"/>
        <end position="22"/>
    </location>
</feature>
<comment type="subcellular location">
    <subcellularLocation>
        <location evidence="10">Cytoplasm</location>
    </subcellularLocation>
</comment>
<feature type="binding site" evidence="10">
    <location>
        <position position="71"/>
    </location>
    <ligand>
        <name>Fe cation</name>
        <dbReference type="ChEBI" id="CHEBI:24875"/>
        <note>catalytic</note>
    </ligand>
</feature>
<reference evidence="13" key="2">
    <citation type="submission" date="2025-08" db="UniProtKB">
        <authorList>
            <consortium name="RefSeq"/>
        </authorList>
    </citation>
    <scope>IDENTIFICATION</scope>
    <source>
        <strain evidence="13">S238N-H82</strain>
        <tissue evidence="13">Testes</tissue>
    </source>
</reference>
<dbReference type="NCBIfam" id="TIGR03037">
    <property type="entry name" value="anthran_nbaC"/>
    <property type="match status" value="1"/>
</dbReference>
<name>A0A9J7LMB6_BRAFL</name>
<dbReference type="GO" id="GO:0046874">
    <property type="term" value="P:quinolinate metabolic process"/>
    <property type="evidence" value="ECO:0000318"/>
    <property type="project" value="GO_Central"/>
</dbReference>
<keyword evidence="12" id="KW-1185">Reference proteome</keyword>
<keyword evidence="4 10" id="KW-0662">Pyridine nucleotide biosynthesis</keyword>
<proteinExistence type="inferred from homology"/>
<evidence type="ECO:0000313" key="12">
    <source>
        <dbReference type="Proteomes" id="UP000001554"/>
    </source>
</evidence>
<dbReference type="EC" id="1.13.11.6" evidence="10"/>
<evidence type="ECO:0000256" key="9">
    <source>
        <dbReference type="ARBA" id="ARBA00052793"/>
    </source>
</evidence>
<dbReference type="GeneID" id="118422082"/>
<dbReference type="OMA" id="MWLWQLE"/>
<feature type="binding site" evidence="10">
    <location>
        <position position="119"/>
    </location>
    <ligand>
        <name>substrate</name>
    </ligand>
</feature>
<feature type="compositionally biased region" description="Polar residues" evidence="11">
    <location>
        <begin position="1"/>
        <end position="13"/>
    </location>
</feature>
<comment type="cofactor">
    <cofactor evidence="1 10">
        <name>Fe(2+)</name>
        <dbReference type="ChEBI" id="CHEBI:29033"/>
    </cofactor>
</comment>
<feature type="binding site" evidence="10">
    <location>
        <position position="129"/>
    </location>
    <ligand>
        <name>substrate</name>
    </ligand>
</feature>
<evidence type="ECO:0000256" key="10">
    <source>
        <dbReference type="HAMAP-Rule" id="MF_03019"/>
    </source>
</evidence>
<comment type="similarity">
    <text evidence="10">Belongs to the 3-HAO family.</text>
</comment>
<dbReference type="PANTHER" id="PTHR15497:SF1">
    <property type="entry name" value="3-HYDROXYANTHRANILATE 3,4-DIOXYGENASE"/>
    <property type="match status" value="1"/>
</dbReference>
<sequence length="308" mass="35417">MKSNMANQNTETSKIVPEENRDYGQVQPVNTKSWLEENEKFFLPPVCNKMMHNWQLKVMFVGGPNQRKDYHIEEGEELFYMVKGDMCLKIVEQGKHKDVVIKEGEVFLLPARIQHSPQREENTIGLVLERERASGETDGLRYFIDGTTERLYEKWFHCTDLGAELKPIIDGYFNSTQFKTGKPIPEELQANLPFELDMKTVVMKPFPLKDWLQEHRKDLDEDGGVSMFGDKFQFETRMFGSGKAEGNNATAETWLWQLEGEAKVTVGDRVHNLVAHDSLLIAPGQMYRYEGTEGAVCMANLQDLNRKS</sequence>
<organism evidence="12 13">
    <name type="scientific">Branchiostoma floridae</name>
    <name type="common">Florida lancelet</name>
    <name type="synonym">Amphioxus</name>
    <dbReference type="NCBI Taxonomy" id="7739"/>
    <lineage>
        <taxon>Eukaryota</taxon>
        <taxon>Metazoa</taxon>
        <taxon>Chordata</taxon>
        <taxon>Cephalochordata</taxon>
        <taxon>Leptocardii</taxon>
        <taxon>Amphioxiformes</taxon>
        <taxon>Branchiostomatidae</taxon>
        <taxon>Branchiostoma</taxon>
    </lineage>
</organism>
<dbReference type="Gene3D" id="2.60.120.10">
    <property type="entry name" value="Jelly Rolls"/>
    <property type="match status" value="1"/>
</dbReference>
<evidence type="ECO:0000256" key="6">
    <source>
        <dbReference type="ARBA" id="ARBA00022964"/>
    </source>
</evidence>
<dbReference type="GO" id="GO:0008198">
    <property type="term" value="F:ferrous iron binding"/>
    <property type="evidence" value="ECO:0007669"/>
    <property type="project" value="UniProtKB-UniRule"/>
</dbReference>
<dbReference type="RefSeq" id="XP_035685507.1">
    <property type="nucleotide sequence ID" value="XM_035829614.1"/>
</dbReference>
<dbReference type="InterPro" id="IPR011051">
    <property type="entry name" value="RmlC_Cupin_sf"/>
</dbReference>
<dbReference type="GO" id="GO:0005737">
    <property type="term" value="C:cytoplasm"/>
    <property type="evidence" value="ECO:0000318"/>
    <property type="project" value="GO_Central"/>
</dbReference>
<dbReference type="Proteomes" id="UP000001554">
    <property type="component" value="Chromosome 1"/>
</dbReference>
<comment type="caution">
    <text evidence="10">Lacks conserved residue(s) required for the propagation of feature annotation.</text>
</comment>
<keyword evidence="5 10" id="KW-0479">Metal-binding</keyword>
<protein>
    <recommendedName>
        <fullName evidence="10">3-hydroxyanthranilate 3,4-dioxygenase</fullName>
        <ecNumber evidence="10">1.13.11.6</ecNumber>
    </recommendedName>
    <alternativeName>
        <fullName evidence="10">3-hydroxyanthranilate oxygenase</fullName>
        <shortName evidence="10">3-HAO</shortName>
    </alternativeName>
    <alternativeName>
        <fullName evidence="10">3-hydroxyanthranilic acid dioxygenase</fullName>
        <shortName evidence="10">HAD</shortName>
    </alternativeName>
</protein>
<keyword evidence="3 10" id="KW-0963">Cytoplasm</keyword>
<dbReference type="HAMAP" id="MF_00825">
    <property type="entry name" value="3_HAO"/>
    <property type="match status" value="1"/>
</dbReference>
<dbReference type="FunFam" id="2.60.120.10:FF:000077">
    <property type="entry name" value="3-hydroxyanthranilate 3,4-dioxygenase"/>
    <property type="match status" value="1"/>
</dbReference>
<dbReference type="OrthoDB" id="204928at2759"/>
<feature type="binding site" evidence="10">
    <location>
        <position position="115"/>
    </location>
    <ligand>
        <name>Fe cation</name>
        <dbReference type="ChEBI" id="CHEBI:24875"/>
        <note>catalytic</note>
    </ligand>
</feature>
<evidence type="ECO:0000256" key="7">
    <source>
        <dbReference type="ARBA" id="ARBA00023002"/>
    </source>
</evidence>
<dbReference type="Pfam" id="PF06052">
    <property type="entry name" value="3-HAO"/>
    <property type="match status" value="1"/>
</dbReference>
<dbReference type="GO" id="GO:0000334">
    <property type="term" value="F:3-hydroxyanthranilate 3,4-dioxygenase activity"/>
    <property type="evidence" value="ECO:0000318"/>
    <property type="project" value="GO_Central"/>
</dbReference>
<dbReference type="KEGG" id="bfo:118422082"/>
<comment type="pathway">
    <text evidence="10">Cofactor biosynthesis; NAD(+) biosynthesis; quinolinate from L-kynurenine: step 3/3.</text>
</comment>
<dbReference type="GO" id="GO:0034354">
    <property type="term" value="P:'de novo' NAD+ biosynthetic process from L-tryptophan"/>
    <property type="evidence" value="ECO:0000318"/>
    <property type="project" value="GO_Central"/>
</dbReference>
<feature type="binding site" evidence="10">
    <location>
        <position position="77"/>
    </location>
    <ligand>
        <name>substrate</name>
    </ligand>
</feature>
<dbReference type="PANTHER" id="PTHR15497">
    <property type="entry name" value="3-HYDROXYANTHRANILATE 3,4-DIOXYGENASE"/>
    <property type="match status" value="1"/>
</dbReference>
<evidence type="ECO:0000256" key="1">
    <source>
        <dbReference type="ARBA" id="ARBA00001954"/>
    </source>
</evidence>
<keyword evidence="8 10" id="KW-0408">Iron</keyword>
<gene>
    <name evidence="13" type="primary">LOC118422082</name>
</gene>
<reference evidence="12" key="1">
    <citation type="journal article" date="2020" name="Nat. Ecol. Evol.">
        <title>Deeply conserved synteny resolves early events in vertebrate evolution.</title>
        <authorList>
            <person name="Simakov O."/>
            <person name="Marletaz F."/>
            <person name="Yue J.X."/>
            <person name="O'Connell B."/>
            <person name="Jenkins J."/>
            <person name="Brandt A."/>
            <person name="Calef R."/>
            <person name="Tung C.H."/>
            <person name="Huang T.K."/>
            <person name="Schmutz J."/>
            <person name="Satoh N."/>
            <person name="Yu J.K."/>
            <person name="Putnam N.H."/>
            <person name="Green R.E."/>
            <person name="Rokhsar D.S."/>
        </authorList>
    </citation>
    <scope>NUCLEOTIDE SEQUENCE [LARGE SCALE GENOMIC DNA]</scope>
    <source>
        <strain evidence="12">S238N-H82</strain>
    </source>
</reference>
<evidence type="ECO:0000256" key="8">
    <source>
        <dbReference type="ARBA" id="ARBA00023004"/>
    </source>
</evidence>
<evidence type="ECO:0000256" key="11">
    <source>
        <dbReference type="SAM" id="MobiDB-lite"/>
    </source>
</evidence>